<proteinExistence type="predicted"/>
<comment type="caution">
    <text evidence="1">The sequence shown here is derived from an EMBL/GenBank/DDBJ whole genome shotgun (WGS) entry which is preliminary data.</text>
</comment>
<evidence type="ECO:0000313" key="1">
    <source>
        <dbReference type="EMBL" id="RZS60718.1"/>
    </source>
</evidence>
<keyword evidence="2" id="KW-1185">Reference proteome</keyword>
<dbReference type="AlphaFoldDB" id="A0A4Q7M2M8"/>
<sequence>MPYETVGGGFELASRTGHAEAVLRSMADQRSFFVPAERVTDLDSLSQRVRRRSDMPAAPVHTLRAALAIDGSRMPAHVRDGLPSVVYGFAQAAAAYLDLQALENQRAVRFVDPVVLEGAVNRALVSLDLPCAGAYEREGVDIKRSWREAVDRIFRTKRVEVNNLNLTLLDLLCLLYGAPGVPATSIEIDCQNTDCKQTRIAVPAAVAAAPIGFPCPACDHPVFPTDILGIHDEVVEEGTNETSLGRLMSVVELLVLVGLVTLLWRQHRADLLPETLFIVDGPLAVMGPPAPLRYRALRYFQAMGGGPAGHMPYIVGVEKTGPIVDFARRLLQHDVLAPGELLVCDARVIGQIYNTDNALGYGKETYWGRKFIYRTADGRVLVPTFVPPAGRPYDRDGGLPDPSSYPQMAAILDVFDRTGSSMYQDGIIPTALAHGSAAFPIGVGTDVLKLVARRKLGLDDAPRHARP</sequence>
<accession>A0A4Q7M2M8</accession>
<gene>
    <name evidence="1" type="ORF">EV386_0993</name>
</gene>
<evidence type="ECO:0008006" key="3">
    <source>
        <dbReference type="Google" id="ProtNLM"/>
    </source>
</evidence>
<name>A0A4Q7M2M8_9MICO</name>
<protein>
    <recommendedName>
        <fullName evidence="3">NurA domain-containing protein</fullName>
    </recommendedName>
</protein>
<dbReference type="RefSeq" id="WP_130412851.1">
    <property type="nucleotide sequence ID" value="NZ_SGWX01000001.1"/>
</dbReference>
<dbReference type="Proteomes" id="UP000293852">
    <property type="component" value="Unassembled WGS sequence"/>
</dbReference>
<evidence type="ECO:0000313" key="2">
    <source>
        <dbReference type="Proteomes" id="UP000293852"/>
    </source>
</evidence>
<dbReference type="OrthoDB" id="63920at2"/>
<organism evidence="1 2">
    <name type="scientific">Xylanimonas ulmi</name>
    <dbReference type="NCBI Taxonomy" id="228973"/>
    <lineage>
        <taxon>Bacteria</taxon>
        <taxon>Bacillati</taxon>
        <taxon>Actinomycetota</taxon>
        <taxon>Actinomycetes</taxon>
        <taxon>Micrococcales</taxon>
        <taxon>Promicromonosporaceae</taxon>
        <taxon>Xylanimonas</taxon>
    </lineage>
</organism>
<reference evidence="1 2" key="1">
    <citation type="submission" date="2019-02" db="EMBL/GenBank/DDBJ databases">
        <title>Sequencing the genomes of 1000 actinobacteria strains.</title>
        <authorList>
            <person name="Klenk H.-P."/>
        </authorList>
    </citation>
    <scope>NUCLEOTIDE SEQUENCE [LARGE SCALE GENOMIC DNA]</scope>
    <source>
        <strain evidence="1 2">DSM 16932</strain>
    </source>
</reference>
<dbReference type="EMBL" id="SGWX01000001">
    <property type="protein sequence ID" value="RZS60718.1"/>
    <property type="molecule type" value="Genomic_DNA"/>
</dbReference>